<evidence type="ECO:0000313" key="2">
    <source>
        <dbReference type="EMBL" id="CAE0308680.1"/>
    </source>
</evidence>
<reference evidence="2" key="1">
    <citation type="submission" date="2021-01" db="EMBL/GenBank/DDBJ databases">
        <authorList>
            <person name="Corre E."/>
            <person name="Pelletier E."/>
            <person name="Niang G."/>
            <person name="Scheremetjew M."/>
            <person name="Finn R."/>
            <person name="Kale V."/>
            <person name="Holt S."/>
            <person name="Cochrane G."/>
            <person name="Meng A."/>
            <person name="Brown T."/>
            <person name="Cohen L."/>
        </authorList>
    </citation>
    <scope>NUCLEOTIDE SEQUENCE</scope>
    <source>
        <strain evidence="2">Fehren 1</strain>
    </source>
</reference>
<dbReference type="EMBL" id="HBIE01011970">
    <property type="protein sequence ID" value="CAE0308680.1"/>
    <property type="molecule type" value="Transcribed_RNA"/>
</dbReference>
<feature type="compositionally biased region" description="Acidic residues" evidence="1">
    <location>
        <begin position="117"/>
        <end position="126"/>
    </location>
</feature>
<feature type="region of interest" description="Disordered" evidence="1">
    <location>
        <begin position="83"/>
        <end position="140"/>
    </location>
</feature>
<feature type="compositionally biased region" description="Basic and acidic residues" evidence="1">
    <location>
        <begin position="83"/>
        <end position="102"/>
    </location>
</feature>
<name>A0A7S3MMV1_9SPIT</name>
<dbReference type="AlphaFoldDB" id="A0A7S3MMV1"/>
<sequence>MDDRALNQLVSIKHYRPFRHLKDGEEGANVDEFDYDKKHRKNKEKSVNIHRVIALKKQFKQQVQDRLEMVKQIEQNALEQEKSKFIKDKKSKKEERRKGEKTLKKRKFKESKKQDGDGEGNEGEDDGVAKKKKRMSLYGL</sequence>
<protein>
    <submittedName>
        <fullName evidence="2">Uncharacterized protein</fullName>
    </submittedName>
</protein>
<gene>
    <name evidence="2" type="ORF">FEHR0123_LOCUS3591</name>
</gene>
<proteinExistence type="predicted"/>
<feature type="compositionally biased region" description="Basic residues" evidence="1">
    <location>
        <begin position="130"/>
        <end position="140"/>
    </location>
</feature>
<organism evidence="2">
    <name type="scientific">Favella ehrenbergii</name>
    <dbReference type="NCBI Taxonomy" id="182087"/>
    <lineage>
        <taxon>Eukaryota</taxon>
        <taxon>Sar</taxon>
        <taxon>Alveolata</taxon>
        <taxon>Ciliophora</taxon>
        <taxon>Intramacronucleata</taxon>
        <taxon>Spirotrichea</taxon>
        <taxon>Choreotrichia</taxon>
        <taxon>Tintinnida</taxon>
        <taxon>Xystonellidae</taxon>
        <taxon>Favella</taxon>
    </lineage>
</organism>
<accession>A0A7S3MMV1</accession>
<evidence type="ECO:0000256" key="1">
    <source>
        <dbReference type="SAM" id="MobiDB-lite"/>
    </source>
</evidence>